<dbReference type="EMBL" id="OX465077">
    <property type="protein sequence ID" value="CAI9269555.1"/>
    <property type="molecule type" value="Genomic_DNA"/>
</dbReference>
<reference evidence="2" key="1">
    <citation type="submission" date="2023-04" db="EMBL/GenBank/DDBJ databases">
        <authorList>
            <person name="Vijverberg K."/>
            <person name="Xiong W."/>
            <person name="Schranz E."/>
        </authorList>
    </citation>
    <scope>NUCLEOTIDE SEQUENCE</scope>
</reference>
<proteinExistence type="predicted"/>
<gene>
    <name evidence="2" type="ORF">LSALG_LOCUS9926</name>
</gene>
<keyword evidence="3" id="KW-1185">Reference proteome</keyword>
<protein>
    <submittedName>
        <fullName evidence="2">Uncharacterized protein</fullName>
    </submittedName>
</protein>
<dbReference type="AlphaFoldDB" id="A0AA35VDA5"/>
<accession>A0AA35VDA5</accession>
<name>A0AA35VDA5_LACSI</name>
<feature type="compositionally biased region" description="Low complexity" evidence="1">
    <location>
        <begin position="58"/>
        <end position="79"/>
    </location>
</feature>
<evidence type="ECO:0000313" key="2">
    <source>
        <dbReference type="EMBL" id="CAI9269555.1"/>
    </source>
</evidence>
<sequence length="154" mass="17105">MRKRRIVTDPSVIMCHHSVFRDPSERMKRHMLADLGSGVLFPQTNEKKSKKSKITDVGSSGTKVKPTSSSKSPKQVPVVEAEPIQPEPIIADTQLTEKEVIPSKIGVFRRIKMKSKLKHKGRSSITNIVCKPQVSHQGVIFREVPAPASLSSKK</sequence>
<evidence type="ECO:0000256" key="1">
    <source>
        <dbReference type="SAM" id="MobiDB-lite"/>
    </source>
</evidence>
<organism evidence="2 3">
    <name type="scientific">Lactuca saligna</name>
    <name type="common">Willowleaf lettuce</name>
    <dbReference type="NCBI Taxonomy" id="75948"/>
    <lineage>
        <taxon>Eukaryota</taxon>
        <taxon>Viridiplantae</taxon>
        <taxon>Streptophyta</taxon>
        <taxon>Embryophyta</taxon>
        <taxon>Tracheophyta</taxon>
        <taxon>Spermatophyta</taxon>
        <taxon>Magnoliopsida</taxon>
        <taxon>eudicotyledons</taxon>
        <taxon>Gunneridae</taxon>
        <taxon>Pentapetalae</taxon>
        <taxon>asterids</taxon>
        <taxon>campanulids</taxon>
        <taxon>Asterales</taxon>
        <taxon>Asteraceae</taxon>
        <taxon>Cichorioideae</taxon>
        <taxon>Cichorieae</taxon>
        <taxon>Lactucinae</taxon>
        <taxon>Lactuca</taxon>
    </lineage>
</organism>
<feature type="region of interest" description="Disordered" evidence="1">
    <location>
        <begin position="43"/>
        <end position="83"/>
    </location>
</feature>
<dbReference type="Proteomes" id="UP001177003">
    <property type="component" value="Chromosome 1"/>
</dbReference>
<evidence type="ECO:0000313" key="3">
    <source>
        <dbReference type="Proteomes" id="UP001177003"/>
    </source>
</evidence>